<dbReference type="Pfam" id="PF02336">
    <property type="entry name" value="Denso_VP4"/>
    <property type="match status" value="1"/>
</dbReference>
<keyword evidence="3" id="KW-1185">Reference proteome</keyword>
<gene>
    <name evidence="2" type="ORF">PUN28_008283</name>
</gene>
<organism evidence="2 3">
    <name type="scientific">Cardiocondyla obscurior</name>
    <dbReference type="NCBI Taxonomy" id="286306"/>
    <lineage>
        <taxon>Eukaryota</taxon>
        <taxon>Metazoa</taxon>
        <taxon>Ecdysozoa</taxon>
        <taxon>Arthropoda</taxon>
        <taxon>Hexapoda</taxon>
        <taxon>Insecta</taxon>
        <taxon>Pterygota</taxon>
        <taxon>Neoptera</taxon>
        <taxon>Endopterygota</taxon>
        <taxon>Hymenoptera</taxon>
        <taxon>Apocrita</taxon>
        <taxon>Aculeata</taxon>
        <taxon>Formicoidea</taxon>
        <taxon>Formicidae</taxon>
        <taxon>Myrmicinae</taxon>
        <taxon>Cardiocondyla</taxon>
    </lineage>
</organism>
<dbReference type="EMBL" id="JADYXP020000007">
    <property type="protein sequence ID" value="KAL0120457.1"/>
    <property type="molecule type" value="Genomic_DNA"/>
</dbReference>
<reference evidence="2 3" key="1">
    <citation type="submission" date="2023-03" db="EMBL/GenBank/DDBJ databases">
        <title>High recombination rates correlate with genetic variation in Cardiocondyla obscurior ants.</title>
        <authorList>
            <person name="Errbii M."/>
        </authorList>
    </citation>
    <scope>NUCLEOTIDE SEQUENCE [LARGE SCALE GENOMIC DNA]</scope>
    <source>
        <strain evidence="2">Alpha-2009</strain>
        <tissue evidence="2">Whole body</tissue>
    </source>
</reference>
<dbReference type="SUPFAM" id="SSF88645">
    <property type="entry name" value="ssDNA viruses"/>
    <property type="match status" value="1"/>
</dbReference>
<dbReference type="GO" id="GO:0005198">
    <property type="term" value="F:structural molecule activity"/>
    <property type="evidence" value="ECO:0007669"/>
    <property type="project" value="InterPro"/>
</dbReference>
<accession>A0AAW2G1R9</accession>
<name>A0AAW2G1R9_9HYME</name>
<dbReference type="InterPro" id="IPR016184">
    <property type="entry name" value="Capsid/spike_ssDNA_virus"/>
</dbReference>
<evidence type="ECO:0000313" key="2">
    <source>
        <dbReference type="EMBL" id="KAL0120457.1"/>
    </source>
</evidence>
<dbReference type="InterPro" id="IPR003433">
    <property type="entry name" value="Capsid_VP4_densovirus"/>
</dbReference>
<feature type="region of interest" description="Disordered" evidence="1">
    <location>
        <begin position="1"/>
        <end position="39"/>
    </location>
</feature>
<evidence type="ECO:0000256" key="1">
    <source>
        <dbReference type="SAM" id="MobiDB-lite"/>
    </source>
</evidence>
<comment type="caution">
    <text evidence="2">The sequence shown here is derived from an EMBL/GenBank/DDBJ whole genome shotgun (WGS) entry which is preliminary data.</text>
</comment>
<sequence>MASQSGIPMNGPPSKRARTESQMKLTGTAKDQGKNDNPLQILESNRFPKGVYMTTPLCEVPWNRPFWYINESEFNILPNGSSISSCGIKICQRNVRVAFPTNSTASNLATLNQNKNIIYSIGLNKNVDCLPVEYSSFDDSQPMVPTGIKR</sequence>
<protein>
    <submittedName>
        <fullName evidence="2">Uncharacterized protein</fullName>
    </submittedName>
</protein>
<dbReference type="Proteomes" id="UP001430953">
    <property type="component" value="Unassembled WGS sequence"/>
</dbReference>
<dbReference type="AlphaFoldDB" id="A0AAW2G1R9"/>
<evidence type="ECO:0000313" key="3">
    <source>
        <dbReference type="Proteomes" id="UP001430953"/>
    </source>
</evidence>
<proteinExistence type="predicted"/>